<evidence type="ECO:0000259" key="12">
    <source>
        <dbReference type="PROSITE" id="PS50893"/>
    </source>
</evidence>
<feature type="transmembrane region" description="Helical" evidence="11">
    <location>
        <begin position="381"/>
        <end position="404"/>
    </location>
</feature>
<feature type="transmembrane region" description="Helical" evidence="11">
    <location>
        <begin position="179"/>
        <end position="199"/>
    </location>
</feature>
<keyword evidence="4" id="KW-1003">Cell membrane</keyword>
<dbReference type="EMBL" id="JAJTJA010000005">
    <property type="protein sequence ID" value="KAH8698674.1"/>
    <property type="molecule type" value="Genomic_DNA"/>
</dbReference>
<dbReference type="RefSeq" id="XP_046073138.1">
    <property type="nucleotide sequence ID" value="XM_046222096.1"/>
</dbReference>
<feature type="transmembrane region" description="Helical" evidence="11">
    <location>
        <begin position="317"/>
        <end position="334"/>
    </location>
</feature>
<evidence type="ECO:0000256" key="10">
    <source>
        <dbReference type="ARBA" id="ARBA00023180"/>
    </source>
</evidence>
<dbReference type="AlphaFoldDB" id="A0AAD4KRA0"/>
<dbReference type="GO" id="GO:0042626">
    <property type="term" value="F:ATPase-coupled transmembrane transporter activity"/>
    <property type="evidence" value="ECO:0007669"/>
    <property type="project" value="TreeGrafter"/>
</dbReference>
<feature type="transmembrane region" description="Helical" evidence="11">
    <location>
        <begin position="340"/>
        <end position="360"/>
    </location>
</feature>
<comment type="subcellular location">
    <subcellularLocation>
        <location evidence="1">Cell membrane</location>
        <topology evidence="1">Multi-pass membrane protein</topology>
    </subcellularLocation>
</comment>
<feature type="transmembrane region" description="Helical" evidence="11">
    <location>
        <begin position="144"/>
        <end position="167"/>
    </location>
</feature>
<dbReference type="PROSITE" id="PS50893">
    <property type="entry name" value="ABC_TRANSPORTER_2"/>
    <property type="match status" value="1"/>
</dbReference>
<proteinExistence type="inferred from homology"/>
<keyword evidence="7" id="KW-0067">ATP-binding</keyword>
<dbReference type="Proteomes" id="UP001201262">
    <property type="component" value="Unassembled WGS sequence"/>
</dbReference>
<evidence type="ECO:0000313" key="14">
    <source>
        <dbReference type="Proteomes" id="UP001201262"/>
    </source>
</evidence>
<protein>
    <submittedName>
        <fullName evidence="13">P-loop containing nucleoside triphosphate hydrolase protein</fullName>
    </submittedName>
</protein>
<keyword evidence="14" id="KW-1185">Reference proteome</keyword>
<dbReference type="SUPFAM" id="SSF103473">
    <property type="entry name" value="MFS general substrate transporter"/>
    <property type="match status" value="1"/>
</dbReference>
<comment type="similarity">
    <text evidence="2">Belongs to the ABC transporter superfamily. ABCC family. Conjugate transporter (TC 3.A.1.208) subfamily.</text>
</comment>
<feature type="transmembrane region" description="Helical" evidence="11">
    <location>
        <begin position="42"/>
        <end position="62"/>
    </location>
</feature>
<dbReference type="FunFam" id="3.40.50.300:FF:002145">
    <property type="entry name" value="ABC transporter (MsbA subfamily)"/>
    <property type="match status" value="1"/>
</dbReference>
<evidence type="ECO:0000256" key="9">
    <source>
        <dbReference type="ARBA" id="ARBA00023136"/>
    </source>
</evidence>
<dbReference type="GO" id="GO:0005524">
    <property type="term" value="F:ATP binding"/>
    <property type="evidence" value="ECO:0007669"/>
    <property type="project" value="UniProtKB-KW"/>
</dbReference>
<feature type="transmembrane region" description="Helical" evidence="11">
    <location>
        <begin position="239"/>
        <end position="259"/>
    </location>
</feature>
<feature type="transmembrane region" description="Helical" evidence="11">
    <location>
        <begin position="279"/>
        <end position="305"/>
    </location>
</feature>
<dbReference type="PANTHER" id="PTHR24223:SF464">
    <property type="entry name" value="ABC-TYPE TRANSPORTER CICA"/>
    <property type="match status" value="1"/>
</dbReference>
<evidence type="ECO:0000313" key="13">
    <source>
        <dbReference type="EMBL" id="KAH8698674.1"/>
    </source>
</evidence>
<evidence type="ECO:0000256" key="2">
    <source>
        <dbReference type="ARBA" id="ARBA00009726"/>
    </source>
</evidence>
<dbReference type="PANTHER" id="PTHR24223">
    <property type="entry name" value="ATP-BINDING CASSETTE SUB-FAMILY C"/>
    <property type="match status" value="1"/>
</dbReference>
<dbReference type="InterPro" id="IPR003593">
    <property type="entry name" value="AAA+_ATPase"/>
</dbReference>
<dbReference type="InterPro" id="IPR036259">
    <property type="entry name" value="MFS_trans_sf"/>
</dbReference>
<keyword evidence="6" id="KW-0547">Nucleotide-binding</keyword>
<dbReference type="GO" id="GO:0005886">
    <property type="term" value="C:plasma membrane"/>
    <property type="evidence" value="ECO:0007669"/>
    <property type="project" value="UniProtKB-SubCell"/>
</dbReference>
<keyword evidence="10" id="KW-0325">Glycoprotein</keyword>
<keyword evidence="9 11" id="KW-0472">Membrane</keyword>
<accession>A0AAD4KRA0</accession>
<evidence type="ECO:0000256" key="8">
    <source>
        <dbReference type="ARBA" id="ARBA00022989"/>
    </source>
</evidence>
<evidence type="ECO:0000256" key="4">
    <source>
        <dbReference type="ARBA" id="ARBA00022475"/>
    </source>
</evidence>
<feature type="transmembrane region" description="Helical" evidence="11">
    <location>
        <begin position="111"/>
        <end position="132"/>
    </location>
</feature>
<dbReference type="GeneID" id="70252383"/>
<dbReference type="SUPFAM" id="SSF52540">
    <property type="entry name" value="P-loop containing nucleoside triphosphate hydrolases"/>
    <property type="match status" value="1"/>
</dbReference>
<name>A0AAD4KRA0_9EURO</name>
<evidence type="ECO:0000256" key="3">
    <source>
        <dbReference type="ARBA" id="ARBA00022448"/>
    </source>
</evidence>
<sequence length="663" mass="71292">MVQHIESSGHDAAAASETRPLLLPPATEIREPIAPASRTRCLWPWIYVVLACIGVAIVSDIGESLYGAPRVRIFESVACTHYYLQNDPSLVDRDGSVPEHFCKIDSVQSKVALTLGWLSFFESIPAILLPIPYGYIADLCGRKWILVLALAGYAMSTAATLCFVGVLYLPLKYVWLSPLFFLVGGGPTMGTTLITTIVADVVPPEFRSTVFFYRFCTDLVADLIVPPITSILMSRNVWIPLLLAVVFQGFGFIIALGLPETLPVAGFDLSNYIHNTSPAGLLVSLRASVNIALFTIILPSITACALSGTSSASKDLWIGKASIILLFLGTVIIASSEIAAFMITGVIISTLGAGFAPVIRSLVTFLVESHHANKASDIGRLYALISVVEGIGSLMAGPGMAWAFRLGMAWGHTWLGFPFVIAAALFALVSVVVFSIRTEKIASDERVGIVGRTGAGKSTILSALFRLTEFSGGCITIDGVNISQIGLHRLQSSLAIIPQDPTLFQLQSARTLTLSTKGTQVSSAKVKISETCGDAGETRETNVTLDVPVEAEGLNFSLGQRQLIALARALLRSTRIVLVDEGTSSVDPETDARVQETLATGLREKTLVAIAHRLRTVILYDRVCVMDKGEVVELGHPLDLWKQGSTFRAMCDSNGITQDMFSR</sequence>
<organism evidence="13 14">
    <name type="scientific">Talaromyces proteolyticus</name>
    <dbReference type="NCBI Taxonomy" id="1131652"/>
    <lineage>
        <taxon>Eukaryota</taxon>
        <taxon>Fungi</taxon>
        <taxon>Dikarya</taxon>
        <taxon>Ascomycota</taxon>
        <taxon>Pezizomycotina</taxon>
        <taxon>Eurotiomycetes</taxon>
        <taxon>Eurotiomycetidae</taxon>
        <taxon>Eurotiales</taxon>
        <taxon>Trichocomaceae</taxon>
        <taxon>Talaromyces</taxon>
        <taxon>Talaromyces sect. Bacilispori</taxon>
    </lineage>
</organism>
<feature type="domain" description="ABC transporter" evidence="12">
    <location>
        <begin position="415"/>
        <end position="653"/>
    </location>
</feature>
<dbReference type="InterPro" id="IPR017871">
    <property type="entry name" value="ABC_transporter-like_CS"/>
</dbReference>
<dbReference type="PROSITE" id="PS00211">
    <property type="entry name" value="ABC_TRANSPORTER_1"/>
    <property type="match status" value="1"/>
</dbReference>
<keyword evidence="5 11" id="KW-0812">Transmembrane</keyword>
<dbReference type="Gene3D" id="3.40.50.300">
    <property type="entry name" value="P-loop containing nucleotide triphosphate hydrolases"/>
    <property type="match status" value="1"/>
</dbReference>
<dbReference type="InterPro" id="IPR027417">
    <property type="entry name" value="P-loop_NTPase"/>
</dbReference>
<evidence type="ECO:0000256" key="7">
    <source>
        <dbReference type="ARBA" id="ARBA00022840"/>
    </source>
</evidence>
<evidence type="ECO:0000256" key="5">
    <source>
        <dbReference type="ARBA" id="ARBA00022692"/>
    </source>
</evidence>
<reference evidence="13" key="1">
    <citation type="submission" date="2021-12" db="EMBL/GenBank/DDBJ databases">
        <title>Convergent genome expansion in fungi linked to evolution of root-endophyte symbiosis.</title>
        <authorList>
            <consortium name="DOE Joint Genome Institute"/>
            <person name="Ke Y.-H."/>
            <person name="Bonito G."/>
            <person name="Liao H.-L."/>
            <person name="Looney B."/>
            <person name="Rojas-Flechas A."/>
            <person name="Nash J."/>
            <person name="Hameed K."/>
            <person name="Schadt C."/>
            <person name="Martin F."/>
            <person name="Crous P.W."/>
            <person name="Miettinen O."/>
            <person name="Magnuson J.K."/>
            <person name="Labbe J."/>
            <person name="Jacobson D."/>
            <person name="Doktycz M.J."/>
            <person name="Veneault-Fourrey C."/>
            <person name="Kuo A."/>
            <person name="Mondo S."/>
            <person name="Calhoun S."/>
            <person name="Riley R."/>
            <person name="Ohm R."/>
            <person name="LaButti K."/>
            <person name="Andreopoulos B."/>
            <person name="Pangilinan J."/>
            <person name="Nolan M."/>
            <person name="Tritt A."/>
            <person name="Clum A."/>
            <person name="Lipzen A."/>
            <person name="Daum C."/>
            <person name="Barry K."/>
            <person name="Grigoriev I.V."/>
            <person name="Vilgalys R."/>
        </authorList>
    </citation>
    <scope>NUCLEOTIDE SEQUENCE</scope>
    <source>
        <strain evidence="13">PMI_201</strain>
    </source>
</reference>
<feature type="transmembrane region" description="Helical" evidence="11">
    <location>
        <begin position="416"/>
        <end position="436"/>
    </location>
</feature>
<gene>
    <name evidence="13" type="ORF">BGW36DRAFT_460550</name>
</gene>
<evidence type="ECO:0000256" key="1">
    <source>
        <dbReference type="ARBA" id="ARBA00004651"/>
    </source>
</evidence>
<keyword evidence="8 11" id="KW-1133">Transmembrane helix</keyword>
<dbReference type="InterPro" id="IPR050173">
    <property type="entry name" value="ABC_transporter_C-like"/>
</dbReference>
<dbReference type="Gene3D" id="1.20.1250.20">
    <property type="entry name" value="MFS general substrate transporter like domains"/>
    <property type="match status" value="1"/>
</dbReference>
<evidence type="ECO:0000256" key="6">
    <source>
        <dbReference type="ARBA" id="ARBA00022741"/>
    </source>
</evidence>
<comment type="caution">
    <text evidence="13">The sequence shown here is derived from an EMBL/GenBank/DDBJ whole genome shotgun (WGS) entry which is preliminary data.</text>
</comment>
<keyword evidence="3" id="KW-0813">Transport</keyword>
<dbReference type="InterPro" id="IPR011701">
    <property type="entry name" value="MFS"/>
</dbReference>
<keyword evidence="13" id="KW-0378">Hydrolase</keyword>
<dbReference type="GO" id="GO:0016887">
    <property type="term" value="F:ATP hydrolysis activity"/>
    <property type="evidence" value="ECO:0007669"/>
    <property type="project" value="InterPro"/>
</dbReference>
<dbReference type="InterPro" id="IPR003439">
    <property type="entry name" value="ABC_transporter-like_ATP-bd"/>
</dbReference>
<dbReference type="SMART" id="SM00382">
    <property type="entry name" value="AAA"/>
    <property type="match status" value="1"/>
</dbReference>
<dbReference type="Pfam" id="PF00005">
    <property type="entry name" value="ABC_tran"/>
    <property type="match status" value="1"/>
</dbReference>
<dbReference type="Pfam" id="PF07690">
    <property type="entry name" value="MFS_1"/>
    <property type="match status" value="1"/>
</dbReference>
<evidence type="ECO:0000256" key="11">
    <source>
        <dbReference type="SAM" id="Phobius"/>
    </source>
</evidence>
<feature type="transmembrane region" description="Helical" evidence="11">
    <location>
        <begin position="211"/>
        <end position="232"/>
    </location>
</feature>